<dbReference type="RefSeq" id="WP_014425051.1">
    <property type="nucleotide sequence ID" value="NC_017068.1"/>
</dbReference>
<sequence length="469" mass="52058">MFKRILIANRGEIAVRIIRACQELDIETVAVYSEADANALHVRLADIAVNVGPADALESYLNKDAILKAARETHADAIHPGYGFLSEDADFAEQVTEAGITWIGPMPETIRLVGDKDIARASIAPSGIPMAKGSDPLTSNEEAIKVAAEVGYPVILKPVSGGGGKGMCVAHDENDLKNILNLLVDITKTKYYFEHYIERSRHIEVQIVADNYGEVLHLGERECSLQRRNQKLLEESPSIALTQDMRNRVGRLAVKAAKSVHYSNIGTVEFLLDLSNNEFYFMEINPRIQVEHGITEAVTGIDLVRTQIRIAAGEALEITQEDVDFTGHAIECRINAEDPENNFMPCPGQITFLHEPSGPRVRFDSGVTAGLSIEPYYDSMIAKIIVHGRTRGDAIKIMERALKEFRIDGVKTTVSLHKKILKDTYFRTGNIDTQFIKKRMDAYEAAPKDTKDMNEEELANTISESMYLA</sequence>
<dbReference type="InterPro" id="IPR013815">
    <property type="entry name" value="ATP_grasp_subdomain_1"/>
</dbReference>
<dbReference type="OrthoDB" id="9807469at2"/>
<comment type="catalytic activity">
    <reaction evidence="7">
        <text>N(6)-biotinyl-L-lysyl-[protein] + hydrogencarbonate + ATP = N(6)-carboxybiotinyl-L-lysyl-[protein] + ADP + phosphate + H(+)</text>
        <dbReference type="Rhea" id="RHEA:13501"/>
        <dbReference type="Rhea" id="RHEA-COMP:10505"/>
        <dbReference type="Rhea" id="RHEA-COMP:10506"/>
        <dbReference type="ChEBI" id="CHEBI:15378"/>
        <dbReference type="ChEBI" id="CHEBI:17544"/>
        <dbReference type="ChEBI" id="CHEBI:30616"/>
        <dbReference type="ChEBI" id="CHEBI:43474"/>
        <dbReference type="ChEBI" id="CHEBI:83144"/>
        <dbReference type="ChEBI" id="CHEBI:83145"/>
        <dbReference type="ChEBI" id="CHEBI:456216"/>
        <dbReference type="EC" id="6.3.4.14"/>
    </reaction>
</comment>
<keyword evidence="5 8" id="KW-0067">ATP-binding</keyword>
<dbReference type="GO" id="GO:0004075">
    <property type="term" value="F:biotin carboxylase activity"/>
    <property type="evidence" value="ECO:0007669"/>
    <property type="project" value="UniProtKB-EC"/>
</dbReference>
<dbReference type="InterPro" id="IPR051602">
    <property type="entry name" value="ACC_Biotin_Carboxylase"/>
</dbReference>
<evidence type="ECO:0000256" key="1">
    <source>
        <dbReference type="ARBA" id="ARBA00003761"/>
    </source>
</evidence>
<gene>
    <name evidence="11" type="primary">accC</name>
    <name evidence="11" type="ordered locus">SELR_19120</name>
</gene>
<evidence type="ECO:0000259" key="10">
    <source>
        <dbReference type="PROSITE" id="PS50979"/>
    </source>
</evidence>
<dbReference type="InterPro" id="IPR011764">
    <property type="entry name" value="Biotin_carboxylation_dom"/>
</dbReference>
<dbReference type="PROSITE" id="PS50975">
    <property type="entry name" value="ATP_GRASP"/>
    <property type="match status" value="1"/>
</dbReference>
<dbReference type="InterPro" id="IPR005481">
    <property type="entry name" value="BC-like_N"/>
</dbReference>
<dbReference type="Gene3D" id="3.40.50.20">
    <property type="match status" value="1"/>
</dbReference>
<evidence type="ECO:0000256" key="6">
    <source>
        <dbReference type="ARBA" id="ARBA00023267"/>
    </source>
</evidence>
<dbReference type="InterPro" id="IPR005479">
    <property type="entry name" value="CPAse_ATP-bd"/>
</dbReference>
<dbReference type="Gene3D" id="3.30.470.20">
    <property type="entry name" value="ATP-grasp fold, B domain"/>
    <property type="match status" value="1"/>
</dbReference>
<evidence type="ECO:0000256" key="4">
    <source>
        <dbReference type="ARBA" id="ARBA00022741"/>
    </source>
</evidence>
<dbReference type="EC" id="6.3.4.14" evidence="2"/>
<feature type="domain" description="Biotin carboxylation" evidence="10">
    <location>
        <begin position="1"/>
        <end position="441"/>
    </location>
</feature>
<keyword evidence="3 11" id="KW-0436">Ligase</keyword>
<name>I0GS83_SELRL</name>
<feature type="domain" description="ATP-grasp" evidence="9">
    <location>
        <begin position="120"/>
        <end position="312"/>
    </location>
</feature>
<dbReference type="PANTHER" id="PTHR48095:SF2">
    <property type="entry name" value="BIOTIN CARBOXYLASE, CHLOROPLASTIC"/>
    <property type="match status" value="1"/>
</dbReference>
<evidence type="ECO:0000256" key="3">
    <source>
        <dbReference type="ARBA" id="ARBA00022598"/>
    </source>
</evidence>
<dbReference type="SUPFAM" id="SSF51246">
    <property type="entry name" value="Rudiment single hybrid motif"/>
    <property type="match status" value="1"/>
</dbReference>
<dbReference type="PROSITE" id="PS00867">
    <property type="entry name" value="CPSASE_2"/>
    <property type="match status" value="1"/>
</dbReference>
<dbReference type="PANTHER" id="PTHR48095">
    <property type="entry name" value="PYRUVATE CARBOXYLASE SUBUNIT A"/>
    <property type="match status" value="1"/>
</dbReference>
<accession>I0GS83</accession>
<dbReference type="InterPro" id="IPR005482">
    <property type="entry name" value="Biotin_COase_C"/>
</dbReference>
<proteinExistence type="predicted"/>
<evidence type="ECO:0000256" key="5">
    <source>
        <dbReference type="ARBA" id="ARBA00022840"/>
    </source>
</evidence>
<evidence type="ECO:0000259" key="9">
    <source>
        <dbReference type="PROSITE" id="PS50975"/>
    </source>
</evidence>
<dbReference type="Pfam" id="PF02785">
    <property type="entry name" value="Biotin_carb_C"/>
    <property type="match status" value="1"/>
</dbReference>
<dbReference type="InterPro" id="IPR011054">
    <property type="entry name" value="Rudment_hybrid_motif"/>
</dbReference>
<dbReference type="Proteomes" id="UP000007887">
    <property type="component" value="Chromosome"/>
</dbReference>
<dbReference type="FunFam" id="3.40.50.20:FF:000010">
    <property type="entry name" value="Propionyl-CoA carboxylase subunit alpha"/>
    <property type="match status" value="1"/>
</dbReference>
<dbReference type="HOGENOM" id="CLU_000395_3_2_9"/>
<dbReference type="NCBIfam" id="NF006367">
    <property type="entry name" value="PRK08591.1"/>
    <property type="match status" value="1"/>
</dbReference>
<dbReference type="Pfam" id="PF00289">
    <property type="entry name" value="Biotin_carb_N"/>
    <property type="match status" value="1"/>
</dbReference>
<dbReference type="AlphaFoldDB" id="I0GS83"/>
<comment type="function">
    <text evidence="1">This protein is a component of the acetyl coenzyme A carboxylase complex; first, biotin carboxylase catalyzes the carboxylation of the carrier protein and then the transcarboxylase transfers the carboxyl group to form malonyl-CoA.</text>
</comment>
<reference evidence="11 12" key="1">
    <citation type="submission" date="2011-10" db="EMBL/GenBank/DDBJ databases">
        <title>Whole genome sequence of Selenomonas ruminantium subsp. lactilytica TAM6421.</title>
        <authorList>
            <person name="Oguchi A."/>
            <person name="Ankai A."/>
            <person name="Kaneko J."/>
            <person name="Yamada-Narita S."/>
            <person name="Fukui S."/>
            <person name="Takahashi M."/>
            <person name="Onodera T."/>
            <person name="Kojima S."/>
            <person name="Fushimi T."/>
            <person name="Abe N."/>
            <person name="Kamio Y."/>
            <person name="Yamazaki S."/>
            <person name="Fujita N."/>
        </authorList>
    </citation>
    <scope>NUCLEOTIDE SEQUENCE [LARGE SCALE GENOMIC DNA]</scope>
    <source>
        <strain evidence="12">NBRC 103574 / TAM6421</strain>
    </source>
</reference>
<dbReference type="InterPro" id="IPR016185">
    <property type="entry name" value="PreATP-grasp_dom_sf"/>
</dbReference>
<keyword evidence="6" id="KW-0092">Biotin</keyword>
<dbReference type="Pfam" id="PF02786">
    <property type="entry name" value="CPSase_L_D2"/>
    <property type="match status" value="1"/>
</dbReference>
<dbReference type="eggNOG" id="COG0439">
    <property type="taxonomic scope" value="Bacteria"/>
</dbReference>
<dbReference type="EMBL" id="AP012292">
    <property type="protein sequence ID" value="BAL83620.1"/>
    <property type="molecule type" value="Genomic_DNA"/>
</dbReference>
<evidence type="ECO:0000256" key="7">
    <source>
        <dbReference type="ARBA" id="ARBA00048600"/>
    </source>
</evidence>
<dbReference type="Gene3D" id="3.30.1490.20">
    <property type="entry name" value="ATP-grasp fold, A domain"/>
    <property type="match status" value="1"/>
</dbReference>
<dbReference type="GO" id="GO:0005524">
    <property type="term" value="F:ATP binding"/>
    <property type="evidence" value="ECO:0007669"/>
    <property type="project" value="UniProtKB-UniRule"/>
</dbReference>
<keyword evidence="4 8" id="KW-0547">Nucleotide-binding</keyword>
<evidence type="ECO:0000256" key="8">
    <source>
        <dbReference type="PROSITE-ProRule" id="PRU00409"/>
    </source>
</evidence>
<dbReference type="KEGG" id="sri:SELR_19120"/>
<dbReference type="SMART" id="SM00878">
    <property type="entry name" value="Biotin_carb_C"/>
    <property type="match status" value="1"/>
</dbReference>
<dbReference type="PATRIC" id="fig|927704.6.peg.1986"/>
<protein>
    <recommendedName>
        <fullName evidence="2">biotin carboxylase</fullName>
        <ecNumber evidence="2">6.3.4.14</ecNumber>
    </recommendedName>
</protein>
<evidence type="ECO:0000313" key="12">
    <source>
        <dbReference type="Proteomes" id="UP000007887"/>
    </source>
</evidence>
<dbReference type="InterPro" id="IPR011761">
    <property type="entry name" value="ATP-grasp"/>
</dbReference>
<organism evidence="11 12">
    <name type="scientific">Selenomonas ruminantium subsp. lactilytica (strain NBRC 103574 / TAM6421)</name>
    <dbReference type="NCBI Taxonomy" id="927704"/>
    <lineage>
        <taxon>Bacteria</taxon>
        <taxon>Bacillati</taxon>
        <taxon>Bacillota</taxon>
        <taxon>Negativicutes</taxon>
        <taxon>Selenomonadales</taxon>
        <taxon>Selenomonadaceae</taxon>
        <taxon>Selenomonas</taxon>
    </lineage>
</organism>
<dbReference type="SUPFAM" id="SSF52440">
    <property type="entry name" value="PreATP-grasp domain"/>
    <property type="match status" value="1"/>
</dbReference>
<evidence type="ECO:0000256" key="2">
    <source>
        <dbReference type="ARBA" id="ARBA00013263"/>
    </source>
</evidence>
<dbReference type="SUPFAM" id="SSF56059">
    <property type="entry name" value="Glutathione synthetase ATP-binding domain-like"/>
    <property type="match status" value="1"/>
</dbReference>
<dbReference type="GO" id="GO:0046872">
    <property type="term" value="F:metal ion binding"/>
    <property type="evidence" value="ECO:0007669"/>
    <property type="project" value="InterPro"/>
</dbReference>
<evidence type="ECO:0000313" key="11">
    <source>
        <dbReference type="EMBL" id="BAL83620.1"/>
    </source>
</evidence>
<dbReference type="PROSITE" id="PS50979">
    <property type="entry name" value="BC"/>
    <property type="match status" value="1"/>
</dbReference>